<dbReference type="NCBIfam" id="TIGR00099">
    <property type="entry name" value="Cof-subfamily"/>
    <property type="match status" value="1"/>
</dbReference>
<dbReference type="SUPFAM" id="SSF56784">
    <property type="entry name" value="HAD-like"/>
    <property type="match status" value="1"/>
</dbReference>
<keyword evidence="2" id="KW-1185">Reference proteome</keyword>
<dbReference type="SFLD" id="SFLDG01140">
    <property type="entry name" value="C2.B:_Phosphomannomutase_and_P"/>
    <property type="match status" value="1"/>
</dbReference>
<dbReference type="NCBIfam" id="TIGR01484">
    <property type="entry name" value="HAD-SF-IIB"/>
    <property type="match status" value="1"/>
</dbReference>
<dbReference type="PANTHER" id="PTHR10000">
    <property type="entry name" value="PHOSPHOSERINE PHOSPHATASE"/>
    <property type="match status" value="1"/>
</dbReference>
<dbReference type="PANTHER" id="PTHR10000:SF8">
    <property type="entry name" value="HAD SUPERFAMILY HYDROLASE-LIKE, TYPE 3"/>
    <property type="match status" value="1"/>
</dbReference>
<protein>
    <submittedName>
        <fullName evidence="1">HAD family phosphatase</fullName>
    </submittedName>
</protein>
<dbReference type="SFLD" id="SFLDS00003">
    <property type="entry name" value="Haloacid_Dehalogenase"/>
    <property type="match status" value="1"/>
</dbReference>
<dbReference type="CDD" id="cd07516">
    <property type="entry name" value="HAD_Pase"/>
    <property type="match status" value="1"/>
</dbReference>
<sequence>MKIRLIATDMDGTFLDDEKQIPEANWQALLACAARGIQIVPATGRTVRGIPDRIRTLPGVRYAITTNGAVVADLKEDRIISTCRIPVDTALRVLEMARDSGDDIMYDAYMDGIGCTTQYFYDHAERYAVSAGVAALIRKTRRVVPDNIRYVKEMGKEIDKINMFFTDMEARKRMRVSLGQIPGILVTSSIPNNLEINAAGADKGSALLRLAEFLGIGREETMAFGDGENDLSMLRAAGLGVAMENGEEQVKQASDFVTVSNNDAGVASAIRKFVLE</sequence>
<dbReference type="Gene3D" id="3.40.50.1000">
    <property type="entry name" value="HAD superfamily/HAD-like"/>
    <property type="match status" value="1"/>
</dbReference>
<dbReference type="InterPro" id="IPR006379">
    <property type="entry name" value="HAD-SF_hydro_IIB"/>
</dbReference>
<name>A0ABR7NTF4_9FIRM</name>
<organism evidence="1 2">
    <name type="scientific">Enterocloster hominis</name>
    <name type="common">ex Liu et al. 2021</name>
    <dbReference type="NCBI Taxonomy" id="2763663"/>
    <lineage>
        <taxon>Bacteria</taxon>
        <taxon>Bacillati</taxon>
        <taxon>Bacillota</taxon>
        <taxon>Clostridia</taxon>
        <taxon>Lachnospirales</taxon>
        <taxon>Lachnospiraceae</taxon>
        <taxon>Enterocloster</taxon>
    </lineage>
</organism>
<evidence type="ECO:0000313" key="2">
    <source>
        <dbReference type="Proteomes" id="UP000647491"/>
    </source>
</evidence>
<dbReference type="InterPro" id="IPR036412">
    <property type="entry name" value="HAD-like_sf"/>
</dbReference>
<reference evidence="1 2" key="1">
    <citation type="submission" date="2020-08" db="EMBL/GenBank/DDBJ databases">
        <title>Genome public.</title>
        <authorList>
            <person name="Liu C."/>
            <person name="Sun Q."/>
        </authorList>
    </citation>
    <scope>NUCLEOTIDE SEQUENCE [LARGE SCALE GENOMIC DNA]</scope>
    <source>
        <strain evidence="1 2">BX10</strain>
    </source>
</reference>
<comment type="caution">
    <text evidence="1">The sequence shown here is derived from an EMBL/GenBank/DDBJ whole genome shotgun (WGS) entry which is preliminary data.</text>
</comment>
<dbReference type="RefSeq" id="WP_262427666.1">
    <property type="nucleotide sequence ID" value="NZ_JACRTJ010000019.1"/>
</dbReference>
<gene>
    <name evidence="1" type="ORF">H8708_09245</name>
</gene>
<dbReference type="Gene3D" id="3.30.1240.10">
    <property type="match status" value="1"/>
</dbReference>
<evidence type="ECO:0000313" key="1">
    <source>
        <dbReference type="EMBL" id="MBC8599406.1"/>
    </source>
</evidence>
<dbReference type="Pfam" id="PF08282">
    <property type="entry name" value="Hydrolase_3"/>
    <property type="match status" value="1"/>
</dbReference>
<dbReference type="InterPro" id="IPR000150">
    <property type="entry name" value="Cof"/>
</dbReference>
<accession>A0ABR7NTF4</accession>
<proteinExistence type="predicted"/>
<dbReference type="EMBL" id="JACRTJ010000019">
    <property type="protein sequence ID" value="MBC8599406.1"/>
    <property type="molecule type" value="Genomic_DNA"/>
</dbReference>
<dbReference type="InterPro" id="IPR023214">
    <property type="entry name" value="HAD_sf"/>
</dbReference>
<dbReference type="PROSITE" id="PS01229">
    <property type="entry name" value="COF_2"/>
    <property type="match status" value="1"/>
</dbReference>
<dbReference type="Proteomes" id="UP000647491">
    <property type="component" value="Unassembled WGS sequence"/>
</dbReference>
<dbReference type="PRINTS" id="PR00119">
    <property type="entry name" value="CATATPASE"/>
</dbReference>